<evidence type="ECO:0000256" key="4">
    <source>
        <dbReference type="ARBA" id="ARBA00023136"/>
    </source>
</evidence>
<feature type="domain" description="GtrA/DPMS transmembrane" evidence="6">
    <location>
        <begin position="36"/>
        <end position="144"/>
    </location>
</feature>
<accession>A0ABD5NGD6</accession>
<evidence type="ECO:0000256" key="3">
    <source>
        <dbReference type="ARBA" id="ARBA00022989"/>
    </source>
</evidence>
<dbReference type="Proteomes" id="UP001595660">
    <property type="component" value="Unassembled WGS sequence"/>
</dbReference>
<evidence type="ECO:0000259" key="6">
    <source>
        <dbReference type="Pfam" id="PF04138"/>
    </source>
</evidence>
<evidence type="ECO:0000313" key="7">
    <source>
        <dbReference type="EMBL" id="MFC3478281.1"/>
    </source>
</evidence>
<comment type="subcellular location">
    <subcellularLocation>
        <location evidence="1">Membrane</location>
        <topology evidence="1">Multi-pass membrane protein</topology>
    </subcellularLocation>
</comment>
<gene>
    <name evidence="7" type="ORF">ACFOKC_11175</name>
</gene>
<feature type="transmembrane region" description="Helical" evidence="5">
    <location>
        <begin position="127"/>
        <end position="147"/>
    </location>
</feature>
<evidence type="ECO:0000313" key="8">
    <source>
        <dbReference type="Proteomes" id="UP001595660"/>
    </source>
</evidence>
<dbReference type="RefSeq" id="WP_232570606.1">
    <property type="nucleotide sequence ID" value="NZ_CP089466.1"/>
</dbReference>
<feature type="transmembrane region" description="Helical" evidence="5">
    <location>
        <begin position="92"/>
        <end position="115"/>
    </location>
</feature>
<evidence type="ECO:0000256" key="1">
    <source>
        <dbReference type="ARBA" id="ARBA00004141"/>
    </source>
</evidence>
<dbReference type="Pfam" id="PF04138">
    <property type="entry name" value="GtrA_DPMS_TM"/>
    <property type="match status" value="1"/>
</dbReference>
<keyword evidence="4 5" id="KW-0472">Membrane</keyword>
<proteinExistence type="predicted"/>
<keyword evidence="8" id="KW-1185">Reference proteome</keyword>
<dbReference type="GeneID" id="69118712"/>
<dbReference type="AlphaFoldDB" id="A0ABD5NGD6"/>
<keyword evidence="2 5" id="KW-0812">Transmembrane</keyword>
<organism evidence="7 8">
    <name type="scientific">Halobacterium litoreum</name>
    <dbReference type="NCBI Taxonomy" id="2039234"/>
    <lineage>
        <taxon>Archaea</taxon>
        <taxon>Methanobacteriati</taxon>
        <taxon>Methanobacteriota</taxon>
        <taxon>Stenosarchaea group</taxon>
        <taxon>Halobacteria</taxon>
        <taxon>Halobacteriales</taxon>
        <taxon>Halobacteriaceae</taxon>
        <taxon>Halobacterium</taxon>
    </lineage>
</organism>
<evidence type="ECO:0000256" key="2">
    <source>
        <dbReference type="ARBA" id="ARBA00022692"/>
    </source>
</evidence>
<feature type="transmembrane region" description="Helical" evidence="5">
    <location>
        <begin position="33"/>
        <end position="53"/>
    </location>
</feature>
<sequence length="149" mass="15621">MTGVITTAERRVEAALRSLGVGRLARPARVVRAVEFGAVGATGTLVNAAVFVLAPVAYLFAGVLAFATGTTWTFAFNWTITYNRPRSSLLSAFWRYASVYVAGFLVYGAALAAAVEVGGFPTLHANLLAIVVAGTLNFAGSELYALAED</sequence>
<reference evidence="7 8" key="1">
    <citation type="journal article" date="2019" name="Int. J. Syst. Evol. Microbiol.">
        <title>The Global Catalogue of Microorganisms (GCM) 10K type strain sequencing project: providing services to taxonomists for standard genome sequencing and annotation.</title>
        <authorList>
            <consortium name="The Broad Institute Genomics Platform"/>
            <consortium name="The Broad Institute Genome Sequencing Center for Infectious Disease"/>
            <person name="Wu L."/>
            <person name="Ma J."/>
        </authorList>
    </citation>
    <scope>NUCLEOTIDE SEQUENCE [LARGE SCALE GENOMIC DNA]</scope>
    <source>
        <strain evidence="7 8">CGMCC 1.12562</strain>
    </source>
</reference>
<comment type="caution">
    <text evidence="7">The sequence shown here is derived from an EMBL/GenBank/DDBJ whole genome shotgun (WGS) entry which is preliminary data.</text>
</comment>
<evidence type="ECO:0000256" key="5">
    <source>
        <dbReference type="SAM" id="Phobius"/>
    </source>
</evidence>
<feature type="transmembrane region" description="Helical" evidence="5">
    <location>
        <begin position="59"/>
        <end position="80"/>
    </location>
</feature>
<name>A0ABD5NGD6_9EURY</name>
<keyword evidence="3 5" id="KW-1133">Transmembrane helix</keyword>
<dbReference type="InterPro" id="IPR007267">
    <property type="entry name" value="GtrA_DPMS_TM"/>
</dbReference>
<protein>
    <submittedName>
        <fullName evidence="7">GtrA family protein</fullName>
    </submittedName>
</protein>
<dbReference type="GO" id="GO:0016020">
    <property type="term" value="C:membrane"/>
    <property type="evidence" value="ECO:0007669"/>
    <property type="project" value="UniProtKB-SubCell"/>
</dbReference>
<dbReference type="EMBL" id="JBHRWN010000002">
    <property type="protein sequence ID" value="MFC3478281.1"/>
    <property type="molecule type" value="Genomic_DNA"/>
</dbReference>